<name>A0A4V3BT26_9SPHN</name>
<proteinExistence type="predicted"/>
<keyword evidence="2" id="KW-1185">Reference proteome</keyword>
<evidence type="ECO:0008006" key="3">
    <source>
        <dbReference type="Google" id="ProtNLM"/>
    </source>
</evidence>
<dbReference type="RefSeq" id="WP_133495859.1">
    <property type="nucleotide sequence ID" value="NZ_BMLU01000007.1"/>
</dbReference>
<gene>
    <name evidence="1" type="ORF">EV664_107140</name>
</gene>
<dbReference type="EMBL" id="SNWD01000007">
    <property type="protein sequence ID" value="TDN81738.1"/>
    <property type="molecule type" value="Genomic_DNA"/>
</dbReference>
<reference evidence="1 2" key="1">
    <citation type="submission" date="2019-03" db="EMBL/GenBank/DDBJ databases">
        <title>Genomic Encyclopedia of Type Strains, Phase IV (KMG-IV): sequencing the most valuable type-strain genomes for metagenomic binning, comparative biology and taxonomic classification.</title>
        <authorList>
            <person name="Goeker M."/>
        </authorList>
    </citation>
    <scope>NUCLEOTIDE SEQUENCE [LARGE SCALE GENOMIC DNA]</scope>
    <source>
        <strain evidence="1 2">DSM 25059</strain>
    </source>
</reference>
<organism evidence="1 2">
    <name type="scientific">Stakelama pacifica</name>
    <dbReference type="NCBI Taxonomy" id="517720"/>
    <lineage>
        <taxon>Bacteria</taxon>
        <taxon>Pseudomonadati</taxon>
        <taxon>Pseudomonadota</taxon>
        <taxon>Alphaproteobacteria</taxon>
        <taxon>Sphingomonadales</taxon>
        <taxon>Sphingomonadaceae</taxon>
        <taxon>Stakelama</taxon>
    </lineage>
</organism>
<sequence length="87" mass="10050">MIEVTHHAAQRYVERVNPALSLDEARREIMSHERAIMVAIQERCTCVRLGCGAKLVLVNGRVVDVRERRWILPPVMRPARLNFAMEN</sequence>
<evidence type="ECO:0000313" key="2">
    <source>
        <dbReference type="Proteomes" id="UP000295493"/>
    </source>
</evidence>
<accession>A0A4V3BT26</accession>
<comment type="caution">
    <text evidence="1">The sequence shown here is derived from an EMBL/GenBank/DDBJ whole genome shotgun (WGS) entry which is preliminary data.</text>
</comment>
<dbReference type="AlphaFoldDB" id="A0A4V3BT26"/>
<evidence type="ECO:0000313" key="1">
    <source>
        <dbReference type="EMBL" id="TDN81738.1"/>
    </source>
</evidence>
<protein>
    <recommendedName>
        <fullName evidence="3">DUF4258 domain-containing protein</fullName>
    </recommendedName>
</protein>
<dbReference type="Proteomes" id="UP000295493">
    <property type="component" value="Unassembled WGS sequence"/>
</dbReference>